<evidence type="ECO:0000313" key="10">
    <source>
        <dbReference type="Proteomes" id="UP000594637"/>
    </source>
</evidence>
<evidence type="ECO:0000256" key="7">
    <source>
        <dbReference type="ARBA" id="ARBA00023136"/>
    </source>
</evidence>
<evidence type="ECO:0000256" key="1">
    <source>
        <dbReference type="ARBA" id="ARBA00004651"/>
    </source>
</evidence>
<dbReference type="EMBL" id="CP063989">
    <property type="protein sequence ID" value="QPL05327.1"/>
    <property type="molecule type" value="Genomic_DNA"/>
</dbReference>
<dbReference type="GO" id="GO:1903785">
    <property type="term" value="P:L-valine transmembrane transport"/>
    <property type="evidence" value="ECO:0007669"/>
    <property type="project" value="TreeGrafter"/>
</dbReference>
<protein>
    <submittedName>
        <fullName evidence="9">AzlC family ABC transporter permease</fullName>
    </submittedName>
</protein>
<dbReference type="KEGG" id="arep:ID810_11555"/>
<dbReference type="GO" id="GO:0005886">
    <property type="term" value="C:plasma membrane"/>
    <property type="evidence" value="ECO:0007669"/>
    <property type="project" value="UniProtKB-SubCell"/>
</dbReference>
<accession>A0A7T0LKJ6</accession>
<keyword evidence="3" id="KW-0813">Transport</keyword>
<comment type="subcellular location">
    <subcellularLocation>
        <location evidence="1">Cell membrane</location>
        <topology evidence="1">Multi-pass membrane protein</topology>
    </subcellularLocation>
</comment>
<keyword evidence="10" id="KW-1185">Reference proteome</keyword>
<feature type="transmembrane region" description="Helical" evidence="8">
    <location>
        <begin position="149"/>
        <end position="177"/>
    </location>
</feature>
<dbReference type="Pfam" id="PF03591">
    <property type="entry name" value="AzlC"/>
    <property type="match status" value="1"/>
</dbReference>
<feature type="transmembrane region" description="Helical" evidence="8">
    <location>
        <begin position="75"/>
        <end position="99"/>
    </location>
</feature>
<evidence type="ECO:0000256" key="6">
    <source>
        <dbReference type="ARBA" id="ARBA00022989"/>
    </source>
</evidence>
<gene>
    <name evidence="9" type="ORF">ID810_11555</name>
</gene>
<proteinExistence type="inferred from homology"/>
<keyword evidence="6 8" id="KW-1133">Transmembrane helix</keyword>
<organism evidence="9 10">
    <name type="scientific">Actinomyces respiraculi</name>
    <dbReference type="NCBI Taxonomy" id="2744574"/>
    <lineage>
        <taxon>Bacteria</taxon>
        <taxon>Bacillati</taxon>
        <taxon>Actinomycetota</taxon>
        <taxon>Actinomycetes</taxon>
        <taxon>Actinomycetales</taxon>
        <taxon>Actinomycetaceae</taxon>
        <taxon>Actinomyces</taxon>
    </lineage>
</organism>
<dbReference type="Proteomes" id="UP000594637">
    <property type="component" value="Chromosome"/>
</dbReference>
<evidence type="ECO:0000256" key="4">
    <source>
        <dbReference type="ARBA" id="ARBA00022475"/>
    </source>
</evidence>
<dbReference type="PANTHER" id="PTHR34979:SF1">
    <property type="entry name" value="INNER MEMBRANE PROTEIN YGAZ"/>
    <property type="match status" value="1"/>
</dbReference>
<evidence type="ECO:0000256" key="5">
    <source>
        <dbReference type="ARBA" id="ARBA00022692"/>
    </source>
</evidence>
<dbReference type="AlphaFoldDB" id="A0A7T0LKJ6"/>
<feature type="transmembrane region" description="Helical" evidence="8">
    <location>
        <begin position="183"/>
        <end position="199"/>
    </location>
</feature>
<name>A0A7T0LKJ6_9ACTO</name>
<feature type="transmembrane region" description="Helical" evidence="8">
    <location>
        <begin position="230"/>
        <end position="247"/>
    </location>
</feature>
<dbReference type="InterPro" id="IPR011606">
    <property type="entry name" value="Brnchd-chn_aa_trnsp_permease"/>
</dbReference>
<feature type="transmembrane region" description="Helical" evidence="8">
    <location>
        <begin position="39"/>
        <end position="63"/>
    </location>
</feature>
<comment type="similarity">
    <text evidence="2">Belongs to the AzlC family.</text>
</comment>
<evidence type="ECO:0000256" key="2">
    <source>
        <dbReference type="ARBA" id="ARBA00010735"/>
    </source>
</evidence>
<evidence type="ECO:0000313" key="9">
    <source>
        <dbReference type="EMBL" id="QPL05327.1"/>
    </source>
</evidence>
<feature type="transmembrane region" description="Helical" evidence="8">
    <location>
        <begin position="206"/>
        <end position="224"/>
    </location>
</feature>
<evidence type="ECO:0000256" key="3">
    <source>
        <dbReference type="ARBA" id="ARBA00022448"/>
    </source>
</evidence>
<sequence length="265" mass="27931">MRSGCRCRHRHSYPEAVPFPDDLPTQTLRDAARDAVPVVIGYLTLGMAAGTLLAAAGLSWWWAPLWSLVIYSGTMQMLLVPLAAAGEPLTVIAASTVFVSGRHVFYGLGFPLERLRGGVLRRLYAVHAITDEVYALLASKDRTRMSGTYLLGVEVLSQLSWILGTTAGALAGTWLAAVVGQDIQLLGFVLTSLFVVLAIENWRTQPDLAVLTLGAVAGAVGLAVGGRAALLSALGVLAVGLTALFLWRRTTSSSDGVAASEEVGA</sequence>
<keyword evidence="5 8" id="KW-0812">Transmembrane</keyword>
<dbReference type="PANTHER" id="PTHR34979">
    <property type="entry name" value="INNER MEMBRANE PROTEIN YGAZ"/>
    <property type="match status" value="1"/>
</dbReference>
<keyword evidence="4" id="KW-1003">Cell membrane</keyword>
<evidence type="ECO:0000256" key="8">
    <source>
        <dbReference type="SAM" id="Phobius"/>
    </source>
</evidence>
<reference evidence="9 10" key="1">
    <citation type="submission" date="2020-11" db="EMBL/GenBank/DDBJ databases">
        <title>Actinomyces sp. ZJ750.</title>
        <authorList>
            <person name="Zhou J."/>
        </authorList>
    </citation>
    <scope>NUCLEOTIDE SEQUENCE [LARGE SCALE GENOMIC DNA]</scope>
    <source>
        <strain evidence="9 10">ZJ750</strain>
    </source>
</reference>
<keyword evidence="7 8" id="KW-0472">Membrane</keyword>